<evidence type="ECO:0000313" key="12">
    <source>
        <dbReference type="Proteomes" id="UP000026962"/>
    </source>
</evidence>
<dbReference type="PANTHER" id="PTHR14155:SF503">
    <property type="entry name" value="OS03G0340100 PROTEIN"/>
    <property type="match status" value="1"/>
</dbReference>
<dbReference type="AlphaFoldDB" id="A0A0E0KDI5"/>
<dbReference type="HOGENOM" id="CLU_013137_15_2_1"/>
<organism evidence="11">
    <name type="scientific">Oryza punctata</name>
    <name type="common">Red rice</name>
    <dbReference type="NCBI Taxonomy" id="4537"/>
    <lineage>
        <taxon>Eukaryota</taxon>
        <taxon>Viridiplantae</taxon>
        <taxon>Streptophyta</taxon>
        <taxon>Embryophyta</taxon>
        <taxon>Tracheophyta</taxon>
        <taxon>Spermatophyta</taxon>
        <taxon>Magnoliopsida</taxon>
        <taxon>Liliopsida</taxon>
        <taxon>Poales</taxon>
        <taxon>Poaceae</taxon>
        <taxon>BOP clade</taxon>
        <taxon>Oryzoideae</taxon>
        <taxon>Oryzeae</taxon>
        <taxon>Oryzinae</taxon>
        <taxon>Oryza</taxon>
    </lineage>
</organism>
<comment type="catalytic activity">
    <reaction evidence="1">
        <text>S-ubiquitinyl-[E2 ubiquitin-conjugating enzyme]-L-cysteine + [acceptor protein]-L-lysine = [E2 ubiquitin-conjugating enzyme]-L-cysteine + N(6)-ubiquitinyl-[acceptor protein]-L-lysine.</text>
        <dbReference type="EC" id="2.3.2.27"/>
    </reaction>
</comment>
<dbReference type="EnsemblPlants" id="OPUNC03G16200.1">
    <property type="protein sequence ID" value="OPUNC03G16200.1"/>
    <property type="gene ID" value="OPUNC03G16200"/>
</dbReference>
<feature type="compositionally biased region" description="Low complexity" evidence="8">
    <location>
        <begin position="78"/>
        <end position="95"/>
    </location>
</feature>
<dbReference type="Pfam" id="PF13639">
    <property type="entry name" value="zf-RING_2"/>
    <property type="match status" value="1"/>
</dbReference>
<evidence type="ECO:0000256" key="2">
    <source>
        <dbReference type="ARBA" id="ARBA00012483"/>
    </source>
</evidence>
<dbReference type="SUPFAM" id="SSF57850">
    <property type="entry name" value="RING/U-box"/>
    <property type="match status" value="1"/>
</dbReference>
<keyword evidence="12" id="KW-1185">Reference proteome</keyword>
<dbReference type="InterPro" id="IPR001841">
    <property type="entry name" value="Znf_RING"/>
</dbReference>
<evidence type="ECO:0000256" key="7">
    <source>
        <dbReference type="PROSITE-ProRule" id="PRU00175"/>
    </source>
</evidence>
<dbReference type="OMA" id="WFRSHVT"/>
<dbReference type="EC" id="2.3.2.27" evidence="2"/>
<evidence type="ECO:0000256" key="1">
    <source>
        <dbReference type="ARBA" id="ARBA00000900"/>
    </source>
</evidence>
<dbReference type="Gene3D" id="3.30.40.10">
    <property type="entry name" value="Zinc/RING finger domain, C3HC4 (zinc finger)"/>
    <property type="match status" value="1"/>
</dbReference>
<keyword evidence="9" id="KW-0472">Membrane</keyword>
<dbReference type="InterPro" id="IPR013083">
    <property type="entry name" value="Znf_RING/FYVE/PHD"/>
</dbReference>
<accession>A0A0E0KDI5</accession>
<keyword evidence="9" id="KW-0812">Transmembrane</keyword>
<dbReference type="Proteomes" id="UP000026962">
    <property type="component" value="Chromosome 3"/>
</dbReference>
<sequence length="195" mass="19868">MVARRRLVTSDTASPPTAAGTATQAPPHLSRRDLHELGMKVAIAGNVVVAALFFAVIIWRLFFFGSKDRADGTEADADAGASSTGAGSSPCASPGRAGGGLGKEDLMALPVYVHGASADGGAAVRAKAEECAVCIGELRDGDAGRLLPRCGHHFHAECVDMWFRSHATCPLCRGAAAAAVAADGDSGEADPKVDV</sequence>
<evidence type="ECO:0000256" key="3">
    <source>
        <dbReference type="ARBA" id="ARBA00022723"/>
    </source>
</evidence>
<dbReference type="SMART" id="SM00184">
    <property type="entry name" value="RING"/>
    <property type="match status" value="1"/>
</dbReference>
<dbReference type="InterPro" id="IPR053238">
    <property type="entry name" value="RING-H2_zinc_finger"/>
</dbReference>
<evidence type="ECO:0000256" key="9">
    <source>
        <dbReference type="SAM" id="Phobius"/>
    </source>
</evidence>
<keyword evidence="5" id="KW-0862">Zinc</keyword>
<keyword evidence="3" id="KW-0479">Metal-binding</keyword>
<evidence type="ECO:0000256" key="4">
    <source>
        <dbReference type="ARBA" id="ARBA00022771"/>
    </source>
</evidence>
<evidence type="ECO:0000256" key="8">
    <source>
        <dbReference type="SAM" id="MobiDB-lite"/>
    </source>
</evidence>
<dbReference type="GO" id="GO:0008270">
    <property type="term" value="F:zinc ion binding"/>
    <property type="evidence" value="ECO:0007669"/>
    <property type="project" value="UniProtKB-KW"/>
</dbReference>
<reference evidence="11" key="1">
    <citation type="submission" date="2015-04" db="UniProtKB">
        <authorList>
            <consortium name="EnsemblPlants"/>
        </authorList>
    </citation>
    <scope>IDENTIFICATION</scope>
</reference>
<evidence type="ECO:0000256" key="5">
    <source>
        <dbReference type="ARBA" id="ARBA00022833"/>
    </source>
</evidence>
<dbReference type="eggNOG" id="KOG0800">
    <property type="taxonomic scope" value="Eukaryota"/>
</dbReference>
<keyword evidence="4 7" id="KW-0863">Zinc-finger</keyword>
<evidence type="ECO:0000259" key="10">
    <source>
        <dbReference type="PROSITE" id="PS50089"/>
    </source>
</evidence>
<dbReference type="CDD" id="cd16461">
    <property type="entry name" value="RING-H2_EL5-like"/>
    <property type="match status" value="1"/>
</dbReference>
<dbReference type="GO" id="GO:0061630">
    <property type="term" value="F:ubiquitin protein ligase activity"/>
    <property type="evidence" value="ECO:0007669"/>
    <property type="project" value="UniProtKB-EC"/>
</dbReference>
<feature type="region of interest" description="Disordered" evidence="8">
    <location>
        <begin position="1"/>
        <end position="29"/>
    </location>
</feature>
<dbReference type="Gramene" id="OPUNC03G16200.1">
    <property type="protein sequence ID" value="OPUNC03G16200.1"/>
    <property type="gene ID" value="OPUNC03G16200"/>
</dbReference>
<evidence type="ECO:0000256" key="6">
    <source>
        <dbReference type="ARBA" id="ARBA00024209"/>
    </source>
</evidence>
<feature type="domain" description="RING-type" evidence="10">
    <location>
        <begin position="131"/>
        <end position="173"/>
    </location>
</feature>
<reference evidence="11" key="2">
    <citation type="submission" date="2018-05" db="EMBL/GenBank/DDBJ databases">
        <title>OpunRS2 (Oryza punctata Reference Sequence Version 2).</title>
        <authorList>
            <person name="Zhang J."/>
            <person name="Kudrna D."/>
            <person name="Lee S."/>
            <person name="Talag J."/>
            <person name="Welchert J."/>
            <person name="Wing R.A."/>
        </authorList>
    </citation>
    <scope>NUCLEOTIDE SEQUENCE [LARGE SCALE GENOMIC DNA]</scope>
</reference>
<feature type="compositionally biased region" description="Low complexity" evidence="8">
    <location>
        <begin position="12"/>
        <end position="27"/>
    </location>
</feature>
<evidence type="ECO:0000313" key="11">
    <source>
        <dbReference type="EnsemblPlants" id="OPUNC03G16200.1"/>
    </source>
</evidence>
<feature type="transmembrane region" description="Helical" evidence="9">
    <location>
        <begin position="41"/>
        <end position="62"/>
    </location>
</feature>
<protein>
    <recommendedName>
        <fullName evidence="2">RING-type E3 ubiquitin transferase</fullName>
        <ecNumber evidence="2">2.3.2.27</ecNumber>
    </recommendedName>
</protein>
<dbReference type="STRING" id="4537.A0A0E0KDI5"/>
<dbReference type="PANTHER" id="PTHR14155">
    <property type="entry name" value="RING FINGER DOMAIN-CONTAINING"/>
    <property type="match status" value="1"/>
</dbReference>
<comment type="similarity">
    <text evidence="6">Belongs to the RING-type zinc finger family. ATL subfamily.</text>
</comment>
<keyword evidence="9" id="KW-1133">Transmembrane helix</keyword>
<proteinExistence type="inferred from homology"/>
<name>A0A0E0KDI5_ORYPU</name>
<feature type="region of interest" description="Disordered" evidence="8">
    <location>
        <begin position="74"/>
        <end position="96"/>
    </location>
</feature>
<dbReference type="PROSITE" id="PS50089">
    <property type="entry name" value="ZF_RING_2"/>
    <property type="match status" value="1"/>
</dbReference>